<evidence type="ECO:0000256" key="1">
    <source>
        <dbReference type="ARBA" id="ARBA00001936"/>
    </source>
</evidence>
<comment type="catalytic activity">
    <reaction evidence="16 19">
        <text>hydrogencarbonate + L-glutamine + 2 ATP + H2O = carbamoyl phosphate + L-glutamate + 2 ADP + phosphate + 2 H(+)</text>
        <dbReference type="Rhea" id="RHEA:18633"/>
        <dbReference type="ChEBI" id="CHEBI:15377"/>
        <dbReference type="ChEBI" id="CHEBI:15378"/>
        <dbReference type="ChEBI" id="CHEBI:17544"/>
        <dbReference type="ChEBI" id="CHEBI:29985"/>
        <dbReference type="ChEBI" id="CHEBI:30616"/>
        <dbReference type="ChEBI" id="CHEBI:43474"/>
        <dbReference type="ChEBI" id="CHEBI:58228"/>
        <dbReference type="ChEBI" id="CHEBI:58359"/>
        <dbReference type="ChEBI" id="CHEBI:456216"/>
        <dbReference type="EC" id="6.3.5.5"/>
    </reaction>
</comment>
<feature type="binding site" evidence="19">
    <location>
        <position position="766"/>
    </location>
    <ligand>
        <name>ATP</name>
        <dbReference type="ChEBI" id="CHEBI:30616"/>
        <label>2</label>
    </ligand>
</feature>
<dbReference type="GO" id="GO:0005524">
    <property type="term" value="F:ATP binding"/>
    <property type="evidence" value="ECO:0007669"/>
    <property type="project" value="UniProtKB-UniRule"/>
</dbReference>
<dbReference type="Gene3D" id="1.10.1030.10">
    <property type="entry name" value="Carbamoyl-phosphate synthetase, large subunit oligomerisation domain"/>
    <property type="match status" value="1"/>
</dbReference>
<dbReference type="Proteomes" id="UP000294558">
    <property type="component" value="Unassembled WGS sequence"/>
</dbReference>
<dbReference type="NCBIfam" id="NF003671">
    <property type="entry name" value="PRK05294.1"/>
    <property type="match status" value="1"/>
</dbReference>
<dbReference type="Pfam" id="PF02787">
    <property type="entry name" value="CPSase_L_D3"/>
    <property type="match status" value="1"/>
</dbReference>
<dbReference type="SUPFAM" id="SSF48108">
    <property type="entry name" value="Carbamoyl phosphate synthetase, large subunit connection domain"/>
    <property type="match status" value="1"/>
</dbReference>
<comment type="subunit">
    <text evidence="18 19">Composed of two chains; the small (or glutamine) chain promotes the hydrolysis of glutamine to ammonia, which is used by the large (or ammonia) chain to synthesize carbamoyl phosphate. Tetramer of heterodimers (alpha,beta)4.</text>
</comment>
<dbReference type="Gene3D" id="3.30.1490.20">
    <property type="entry name" value="ATP-grasp fold, A domain"/>
    <property type="match status" value="1"/>
</dbReference>
<dbReference type="Gene3D" id="3.40.50.20">
    <property type="match status" value="2"/>
</dbReference>
<comment type="cofactor">
    <cofactor evidence="1">
        <name>Mn(2+)</name>
        <dbReference type="ChEBI" id="CHEBI:29035"/>
    </cofactor>
</comment>
<keyword evidence="23" id="KW-1185">Reference proteome</keyword>
<feature type="binding site" evidence="19">
    <location>
        <position position="286"/>
    </location>
    <ligand>
        <name>ATP</name>
        <dbReference type="ChEBI" id="CHEBI:30616"/>
        <label>1</label>
    </ligand>
</feature>
<feature type="binding site" evidence="19">
    <location>
        <position position="242"/>
    </location>
    <ligand>
        <name>ATP</name>
        <dbReference type="ChEBI" id="CHEBI:30616"/>
        <label>1</label>
    </ligand>
</feature>
<dbReference type="InterPro" id="IPR058047">
    <property type="entry name" value="CPSase_preATP-grasp"/>
</dbReference>
<keyword evidence="5 19" id="KW-0055">Arginine biosynthesis</keyword>
<evidence type="ECO:0000256" key="18">
    <source>
        <dbReference type="ARBA" id="ARBA00062056"/>
    </source>
</evidence>
<feature type="binding site" evidence="19">
    <location>
        <position position="302"/>
    </location>
    <ligand>
        <name>Mg(2+)</name>
        <dbReference type="ChEBI" id="CHEBI:18420"/>
        <label>2</label>
    </ligand>
</feature>
<dbReference type="Pfam" id="PF02786">
    <property type="entry name" value="CPSase_L_D2"/>
    <property type="match status" value="2"/>
</dbReference>
<dbReference type="GO" id="GO:0006526">
    <property type="term" value="P:L-arginine biosynthetic process"/>
    <property type="evidence" value="ECO:0007669"/>
    <property type="project" value="UniProtKB-UniRule"/>
</dbReference>
<dbReference type="PROSITE" id="PS00866">
    <property type="entry name" value="CPSASE_1"/>
    <property type="match status" value="1"/>
</dbReference>
<feature type="domain" description="MGS-like" evidence="21">
    <location>
        <begin position="953"/>
        <end position="1095"/>
    </location>
</feature>
<evidence type="ECO:0000256" key="5">
    <source>
        <dbReference type="ARBA" id="ARBA00022571"/>
    </source>
</evidence>
<dbReference type="CDD" id="cd01424">
    <property type="entry name" value="MGS_CPS_II"/>
    <property type="match status" value="1"/>
</dbReference>
<feature type="binding site" evidence="19">
    <location>
        <position position="854"/>
    </location>
    <ligand>
        <name>Mg(2+)</name>
        <dbReference type="ChEBI" id="CHEBI:18420"/>
        <label>4</label>
    </ligand>
</feature>
<dbReference type="FunFam" id="3.30.470.20:FF:000026">
    <property type="entry name" value="Carbamoyl-phosphate synthase large chain"/>
    <property type="match status" value="1"/>
</dbReference>
<evidence type="ECO:0000256" key="9">
    <source>
        <dbReference type="ARBA" id="ARBA00022737"/>
    </source>
</evidence>
<feature type="binding site" evidence="19">
    <location>
        <position position="768"/>
    </location>
    <ligand>
        <name>ATP</name>
        <dbReference type="ChEBI" id="CHEBI:30616"/>
        <label>2</label>
    </ligand>
</feature>
<dbReference type="Pfam" id="PF02142">
    <property type="entry name" value="MGS"/>
    <property type="match status" value="1"/>
</dbReference>
<feature type="binding site" evidence="19">
    <location>
        <position position="802"/>
    </location>
    <ligand>
        <name>ATP</name>
        <dbReference type="ChEBI" id="CHEBI:30616"/>
        <label>2</label>
    </ligand>
</feature>
<dbReference type="Pfam" id="PF25596">
    <property type="entry name" value="CPSase_L_D1"/>
    <property type="match status" value="2"/>
</dbReference>
<feature type="binding site" evidence="19">
    <location>
        <position position="243"/>
    </location>
    <ligand>
        <name>ATP</name>
        <dbReference type="ChEBI" id="CHEBI:30616"/>
        <label>1</label>
    </ligand>
</feature>
<feature type="binding site" evidence="19">
    <location>
        <position position="170"/>
    </location>
    <ligand>
        <name>ATP</name>
        <dbReference type="ChEBI" id="CHEBI:30616"/>
        <label>1</label>
    </ligand>
</feature>
<dbReference type="GO" id="GO:0004087">
    <property type="term" value="F:carbamoyl-phosphate synthase (ammonia) activity"/>
    <property type="evidence" value="ECO:0007669"/>
    <property type="project" value="UniProtKB-EC"/>
</dbReference>
<evidence type="ECO:0000256" key="11">
    <source>
        <dbReference type="ARBA" id="ARBA00022840"/>
    </source>
</evidence>
<dbReference type="InterPro" id="IPR016185">
    <property type="entry name" value="PreATP-grasp_dom_sf"/>
</dbReference>
<reference evidence="22 23" key="1">
    <citation type="submission" date="2019-03" db="EMBL/GenBank/DDBJ databases">
        <title>Sequencing the genomes of 1000 actinobacteria strains.</title>
        <authorList>
            <person name="Klenk H.-P."/>
        </authorList>
    </citation>
    <scope>NUCLEOTIDE SEQUENCE [LARGE SCALE GENOMIC DNA]</scope>
    <source>
        <strain evidence="22 23">DSM 18936</strain>
    </source>
</reference>
<evidence type="ECO:0000256" key="19">
    <source>
        <dbReference type="HAMAP-Rule" id="MF_01210"/>
    </source>
</evidence>
<dbReference type="GO" id="GO:0046872">
    <property type="term" value="F:metal ion binding"/>
    <property type="evidence" value="ECO:0007669"/>
    <property type="project" value="UniProtKB-KW"/>
</dbReference>
<feature type="binding site" evidence="19">
    <location>
        <position position="300"/>
    </location>
    <ligand>
        <name>Mn(2+)</name>
        <dbReference type="ChEBI" id="CHEBI:29035"/>
        <label>1</label>
    </ligand>
</feature>
<evidence type="ECO:0000313" key="22">
    <source>
        <dbReference type="EMBL" id="TDT16333.1"/>
    </source>
</evidence>
<dbReference type="PROSITE" id="PS51257">
    <property type="entry name" value="PROKAR_LIPOPROTEIN"/>
    <property type="match status" value="1"/>
</dbReference>
<accession>A0A4R7I1H1</accession>
<gene>
    <name evidence="19" type="primary">carB</name>
    <name evidence="22" type="ORF">BDK89_1917</name>
</gene>
<comment type="catalytic activity">
    <reaction evidence="15 19">
        <text>hydrogencarbonate + NH4(+) + 2 ATP = carbamoyl phosphate + 2 ADP + phosphate + 2 H(+)</text>
        <dbReference type="Rhea" id="RHEA:18029"/>
        <dbReference type="ChEBI" id="CHEBI:15378"/>
        <dbReference type="ChEBI" id="CHEBI:17544"/>
        <dbReference type="ChEBI" id="CHEBI:28938"/>
        <dbReference type="ChEBI" id="CHEBI:30616"/>
        <dbReference type="ChEBI" id="CHEBI:43474"/>
        <dbReference type="ChEBI" id="CHEBI:58228"/>
        <dbReference type="ChEBI" id="CHEBI:456216"/>
        <dbReference type="EC" id="6.3.4.16"/>
    </reaction>
</comment>
<dbReference type="EC" id="6.3.4.16" evidence="19"/>
<dbReference type="PROSITE" id="PS00867">
    <property type="entry name" value="CPSASE_2"/>
    <property type="match status" value="2"/>
</dbReference>
<evidence type="ECO:0000256" key="17">
    <source>
        <dbReference type="ARBA" id="ARBA00057223"/>
    </source>
</evidence>
<dbReference type="SUPFAM" id="SSF56059">
    <property type="entry name" value="Glutathione synthetase ATP-binding domain-like"/>
    <property type="match status" value="2"/>
</dbReference>
<comment type="caution">
    <text evidence="19">Lacks conserved residue(s) required for the propagation of feature annotation.</text>
</comment>
<dbReference type="OrthoDB" id="9804197at2"/>
<feature type="binding site" evidence="19">
    <location>
        <position position="799"/>
    </location>
    <ligand>
        <name>ATP</name>
        <dbReference type="ChEBI" id="CHEBI:30616"/>
        <label>2</label>
    </ligand>
</feature>
<dbReference type="PROSITE" id="PS51855">
    <property type="entry name" value="MGS"/>
    <property type="match status" value="1"/>
</dbReference>
<feature type="binding site" evidence="19">
    <location>
        <position position="854"/>
    </location>
    <ligand>
        <name>Mn(2+)</name>
        <dbReference type="ChEBI" id="CHEBI:29035"/>
        <label>3</label>
    </ligand>
</feature>
<dbReference type="GO" id="GO:0005737">
    <property type="term" value="C:cytoplasm"/>
    <property type="evidence" value="ECO:0007669"/>
    <property type="project" value="TreeGrafter"/>
</dbReference>
<feature type="binding site" evidence="19">
    <location>
        <position position="854"/>
    </location>
    <ligand>
        <name>Mn(2+)</name>
        <dbReference type="ChEBI" id="CHEBI:29035"/>
        <label>4</label>
    </ligand>
</feature>
<feature type="binding site" evidence="19">
    <location>
        <position position="211"/>
    </location>
    <ligand>
        <name>ATP</name>
        <dbReference type="ChEBI" id="CHEBI:30616"/>
        <label>1</label>
    </ligand>
</feature>
<dbReference type="NCBIfam" id="TIGR01369">
    <property type="entry name" value="CPSaseII_lrg"/>
    <property type="match status" value="1"/>
</dbReference>
<evidence type="ECO:0000256" key="2">
    <source>
        <dbReference type="ARBA" id="ARBA00004812"/>
    </source>
</evidence>
<feature type="binding site" evidence="19">
    <location>
        <position position="856"/>
    </location>
    <ligand>
        <name>Mn(2+)</name>
        <dbReference type="ChEBI" id="CHEBI:29035"/>
        <label>4</label>
    </ligand>
</feature>
<feature type="binding site" evidence="19">
    <location>
        <position position="177"/>
    </location>
    <ligand>
        <name>ATP</name>
        <dbReference type="ChEBI" id="CHEBI:30616"/>
        <label>1</label>
    </ligand>
</feature>
<dbReference type="FunFam" id="3.40.50.20:FF:000003">
    <property type="entry name" value="Carbamoyl-phosphate synthase large chain"/>
    <property type="match status" value="1"/>
</dbReference>
<keyword evidence="6 19" id="KW-0436">Ligase</keyword>
<dbReference type="GO" id="GO:0004088">
    <property type="term" value="F:carbamoyl-phosphate synthase (glutamine-hydrolyzing) activity"/>
    <property type="evidence" value="ECO:0007669"/>
    <property type="project" value="UniProtKB-UniRule"/>
</dbReference>
<feature type="binding site" evidence="19">
    <location>
        <position position="801"/>
    </location>
    <ligand>
        <name>ATP</name>
        <dbReference type="ChEBI" id="CHEBI:30616"/>
        <label>2</label>
    </ligand>
</feature>
<dbReference type="NCBIfam" id="NF009455">
    <property type="entry name" value="PRK12815.1"/>
    <property type="match status" value="1"/>
</dbReference>
<evidence type="ECO:0000313" key="23">
    <source>
        <dbReference type="Proteomes" id="UP000294558"/>
    </source>
</evidence>
<feature type="binding site" evidence="19">
    <location>
        <position position="773"/>
    </location>
    <ligand>
        <name>ATP</name>
        <dbReference type="ChEBI" id="CHEBI:30616"/>
        <label>2</label>
    </ligand>
</feature>
<dbReference type="InterPro" id="IPR005480">
    <property type="entry name" value="CPSase_lsu_oligo"/>
</dbReference>
<evidence type="ECO:0000256" key="12">
    <source>
        <dbReference type="ARBA" id="ARBA00022842"/>
    </source>
</evidence>
<dbReference type="InterPro" id="IPR011607">
    <property type="entry name" value="MGS-like_dom"/>
</dbReference>
<dbReference type="InterPro" id="IPR036914">
    <property type="entry name" value="MGS-like_dom_sf"/>
</dbReference>
<keyword evidence="14" id="KW-0464">Manganese</keyword>
<dbReference type="PANTHER" id="PTHR11405">
    <property type="entry name" value="CARBAMOYLTRANSFERASE FAMILY MEMBER"/>
    <property type="match status" value="1"/>
</dbReference>
<feature type="binding site" evidence="19">
    <location>
        <position position="856"/>
    </location>
    <ligand>
        <name>Mg(2+)</name>
        <dbReference type="ChEBI" id="CHEBI:18420"/>
        <label>4</label>
    </ligand>
</feature>
<feature type="binding site" evidence="19">
    <location>
        <position position="842"/>
    </location>
    <ligand>
        <name>ATP</name>
        <dbReference type="ChEBI" id="CHEBI:30616"/>
        <label>2</label>
    </ligand>
</feature>
<feature type="binding site" evidence="19">
    <location>
        <position position="302"/>
    </location>
    <ligand>
        <name>Mn(2+)</name>
        <dbReference type="ChEBI" id="CHEBI:29035"/>
        <label>2</label>
    </ligand>
</feature>
<dbReference type="SMART" id="SM00851">
    <property type="entry name" value="MGS"/>
    <property type="match status" value="1"/>
</dbReference>
<keyword evidence="8" id="KW-0479">Metal-binding</keyword>
<feature type="binding site" evidence="19">
    <location>
        <position position="300"/>
    </location>
    <ligand>
        <name>Mg(2+)</name>
        <dbReference type="ChEBI" id="CHEBI:18420"/>
        <label>1</label>
    </ligand>
</feature>
<keyword evidence="12" id="KW-0460">Magnesium</keyword>
<feature type="region of interest" description="Carboxyphosphate synthetic domain" evidence="19">
    <location>
        <begin position="1"/>
        <end position="407"/>
    </location>
</feature>
<proteinExistence type="inferred from homology"/>
<feature type="binding site" evidence="19">
    <location>
        <position position="286"/>
    </location>
    <ligand>
        <name>Mg(2+)</name>
        <dbReference type="ChEBI" id="CHEBI:18420"/>
        <label>1</label>
    </ligand>
</feature>
<evidence type="ECO:0000256" key="13">
    <source>
        <dbReference type="ARBA" id="ARBA00022975"/>
    </source>
</evidence>
<evidence type="ECO:0000256" key="4">
    <source>
        <dbReference type="ARBA" id="ARBA00009799"/>
    </source>
</evidence>
<evidence type="ECO:0000256" key="16">
    <source>
        <dbReference type="ARBA" id="ARBA00048816"/>
    </source>
</evidence>
<keyword evidence="10 19" id="KW-0547">Nucleotide-binding</keyword>
<comment type="cofactor">
    <cofactor evidence="19">
        <name>Mg(2+)</name>
        <dbReference type="ChEBI" id="CHEBI:18420"/>
    </cofactor>
    <cofactor evidence="19">
        <name>Mn(2+)</name>
        <dbReference type="ChEBI" id="CHEBI:29035"/>
    </cofactor>
    <text evidence="19">Binds 4 Mg(2+) or Mn(2+) ions per subunit.</text>
</comment>
<feature type="binding site" evidence="19">
    <location>
        <position position="300"/>
    </location>
    <ligand>
        <name>Mn(2+)</name>
        <dbReference type="ChEBI" id="CHEBI:29035"/>
        <label>2</label>
    </ligand>
</feature>
<comment type="domain">
    <text evidence="19">The large subunit is composed of 2 ATP-grasp domains that are involved in binding the 2 ATP molecules needed for carbamoyl phosphate synthesis. The N-terminal ATP-grasp domain (referred to as the carboxyphosphate synthetic component) catalyzes the ATP-dependent phosphorylation of hydrogencarbonate to carboxyphosphate and the subsequent nucleophilic attack by ammonia to form a carbamate intermediate. The C-terminal ATP-grasp domain (referred to as the carbamoyl phosphate synthetic component) then catalyzes the phosphorylation of carbamate with the second ATP to form the end product carbamoyl phosphate. The reactive and unstable enzyme intermediates are sequentially channeled from one active site to the next through the interior of the protein over a distance of at least 96 A.</text>
</comment>
<dbReference type="InterPro" id="IPR005479">
    <property type="entry name" value="CPAse_ATP-bd"/>
</dbReference>
<dbReference type="PANTHER" id="PTHR11405:SF53">
    <property type="entry name" value="CARBAMOYL-PHOSPHATE SYNTHASE [AMMONIA], MITOCHONDRIAL"/>
    <property type="match status" value="1"/>
</dbReference>
<evidence type="ECO:0000259" key="21">
    <source>
        <dbReference type="PROSITE" id="PS51855"/>
    </source>
</evidence>
<dbReference type="RefSeq" id="WP_133868721.1">
    <property type="nucleotide sequence ID" value="NZ_SOAU01000001.1"/>
</dbReference>
<dbReference type="FunFam" id="1.10.1030.10:FF:000002">
    <property type="entry name" value="Carbamoyl-phosphate synthase large chain"/>
    <property type="match status" value="1"/>
</dbReference>
<feature type="binding site" evidence="19">
    <location>
        <position position="854"/>
    </location>
    <ligand>
        <name>ATP</name>
        <dbReference type="ChEBI" id="CHEBI:30616"/>
        <label>2</label>
    </ligand>
</feature>
<feature type="region of interest" description="Allosteric domain" evidence="19">
    <location>
        <begin position="953"/>
        <end position="1095"/>
    </location>
</feature>
<feature type="binding site" evidence="19">
    <location>
        <position position="854"/>
    </location>
    <ligand>
        <name>Mg(2+)</name>
        <dbReference type="ChEBI" id="CHEBI:18420"/>
        <label>3</label>
    </ligand>
</feature>
<dbReference type="Gene3D" id="3.40.50.1380">
    <property type="entry name" value="Methylglyoxal synthase-like domain"/>
    <property type="match status" value="1"/>
</dbReference>
<dbReference type="EMBL" id="SOAU01000001">
    <property type="protein sequence ID" value="TDT16333.1"/>
    <property type="molecule type" value="Genomic_DNA"/>
</dbReference>
<feature type="binding site" evidence="19">
    <location>
        <position position="300"/>
    </location>
    <ligand>
        <name>ATP</name>
        <dbReference type="ChEBI" id="CHEBI:30616"/>
        <label>1</label>
    </ligand>
</feature>
<dbReference type="FunFam" id="3.40.50.20:FF:000001">
    <property type="entry name" value="Carbamoyl-phosphate synthase large chain"/>
    <property type="match status" value="1"/>
</dbReference>
<feature type="binding site" evidence="19">
    <location>
        <position position="209"/>
    </location>
    <ligand>
        <name>ATP</name>
        <dbReference type="ChEBI" id="CHEBI:30616"/>
        <label>1</label>
    </ligand>
</feature>
<feature type="domain" description="ATP-grasp" evidence="20">
    <location>
        <begin position="134"/>
        <end position="329"/>
    </location>
</feature>
<name>A0A4R7I1H1_9ACTN</name>
<dbReference type="UniPathway" id="UPA00070">
    <property type="reaction ID" value="UER00115"/>
</dbReference>
<organism evidence="22 23">
    <name type="scientific">Ilumatobacter fluminis</name>
    <dbReference type="NCBI Taxonomy" id="467091"/>
    <lineage>
        <taxon>Bacteria</taxon>
        <taxon>Bacillati</taxon>
        <taxon>Actinomycetota</taxon>
        <taxon>Acidimicrobiia</taxon>
        <taxon>Acidimicrobiales</taxon>
        <taxon>Ilumatobacteraceae</taxon>
        <taxon>Ilumatobacter</taxon>
    </lineage>
</organism>
<feature type="binding site" evidence="19">
    <location>
        <position position="286"/>
    </location>
    <ligand>
        <name>Mn(2+)</name>
        <dbReference type="ChEBI" id="CHEBI:29035"/>
        <label>1</label>
    </ligand>
</feature>
<dbReference type="HAMAP" id="MF_01210_B">
    <property type="entry name" value="CPSase_L_chain_B"/>
    <property type="match status" value="1"/>
</dbReference>
<feature type="binding site" evidence="19">
    <location>
        <position position="842"/>
    </location>
    <ligand>
        <name>Mg(2+)</name>
        <dbReference type="ChEBI" id="CHEBI:18420"/>
        <label>3</label>
    </ligand>
</feature>
<dbReference type="UniPathway" id="UPA00068">
    <property type="reaction ID" value="UER00171"/>
</dbReference>
<dbReference type="AlphaFoldDB" id="A0A4R7I1H1"/>
<protein>
    <recommendedName>
        <fullName evidence="19">Carbamoyl phosphate synthase large chain</fullName>
        <ecNumber evidence="19">6.3.4.16</ecNumber>
        <ecNumber evidence="19">6.3.5.5</ecNumber>
    </recommendedName>
    <alternativeName>
        <fullName evidence="19">Carbamoyl phosphate synthetase ammonia chain</fullName>
    </alternativeName>
</protein>
<keyword evidence="11 19" id="KW-0067">ATP-binding</keyword>
<feature type="binding site" evidence="19">
    <location>
        <position position="718"/>
    </location>
    <ligand>
        <name>ATP</name>
        <dbReference type="ChEBI" id="CHEBI:30616"/>
        <label>2</label>
    </ligand>
</feature>
<feature type="binding site" evidence="19">
    <location>
        <position position="130"/>
    </location>
    <ligand>
        <name>ATP</name>
        <dbReference type="ChEBI" id="CHEBI:30616"/>
        <label>1</label>
    </ligand>
</feature>
<keyword evidence="9 19" id="KW-0677">Repeat</keyword>
<keyword evidence="7 19" id="KW-0028">Amino-acid biosynthesis</keyword>
<feature type="binding site" evidence="19">
    <location>
        <position position="216"/>
    </location>
    <ligand>
        <name>ATP</name>
        <dbReference type="ChEBI" id="CHEBI:30616"/>
        <label>1</label>
    </ligand>
</feature>
<feature type="binding site" evidence="19">
    <location>
        <position position="842"/>
    </location>
    <ligand>
        <name>Mn(2+)</name>
        <dbReference type="ChEBI" id="CHEBI:29035"/>
        <label>3</label>
    </ligand>
</feature>
<dbReference type="SUPFAM" id="SSF52335">
    <property type="entry name" value="Methylglyoxal synthase-like"/>
    <property type="match status" value="1"/>
</dbReference>
<evidence type="ECO:0000256" key="3">
    <source>
        <dbReference type="ARBA" id="ARBA00005077"/>
    </source>
</evidence>
<evidence type="ECO:0000256" key="15">
    <source>
        <dbReference type="ARBA" id="ARBA00047359"/>
    </source>
</evidence>
<sequence length="1095" mass="118589">MPRRDDIDSILIIGSGPIVIGQACEFDYSGTQACRVLREEGYRVILVNSNPATIMTDPDFADATYVEPITWEVVASIIEREQPDAVLPTLGGQTGLNTAMELYERGLIGVPGTPEMIGANAEAIATAEDRERFKVAMTEIGLESPRSAIAHDMDQARSAMDEIGLPIMIRPAYILGGRGTGIAHTVEQFEKMAKNGLDASPISEILIEESIAGWKEYELEVMRDRADNCVIICSIENVDPMGVHTGDSITVAPQQTLTDVEYQEMRDAAIACIRRVGVETGGSNVQFAVDPATGRQVVIEMNPRVSRSSALASKATGFPIAKIAAKLAVGYTLDEIPNDITQTETMSTPASFEPTIDYVVTKIPRWAFEKLPGTSGVLGTQMQSVGEAMSIGRTFPESLQKGLRSLEQGRLGLNCDPVSEQYASISDDDLLQSTVTPTPERIFHIGELLRRGVSIERINETNHFDPWFLDQMSIIVEEQAVLAETGLEAMTKRSFRRAKRLGFSDAQLAWLWATDEMTVRAAREALGVIPTYKTVDTCAAEFDAETPYHYSTWEDETEVRPSDRQKVVILGSGPNRIGQGIEFDYCCVHASFSLRDAGYETVMVNCNPETVSTDYDTSDRLYFEPLTKEDVLNVIAAEQPHKVIVSLGGQTPLKLSGEIPTELVAGTSAQSIDDAEDREKWNALCDELNIPQPPGGTAVDLEQALSITDEIGFPVLVRPSYVLGGRAMQIVHDRNHLARAMDELSGFGSLGKEGGLSAERPVLIDRFLASATEVDVDAIRDHTGEVLIGGVMEHVEEAGVHSGDSACAIPPQTLPDWVVEVIKAYTTAIAHRLDVRGLINVQYAVAGTTVYVIEANPRASRTVPFVAKAKGLPLAKIATRVMLGATLAELRDEGLLREPVTGHVAVKEAVLPFNRFPEVDPALGPEMRSTGEVMGIDDTFGRAFFKAELAAGNGLPSDGTVFLSLNDTDKPAGLVVARQLRERGLGLVATEGTADYLRKFGVEVDRVLGKVQDVTPDGSAEPTAVDLIADGTIQFVVNTPRGSVGRSDGEHIRKAASMHRVSYLTTVSAALAAAQGVDETPSTLPVKSLQEFHQR</sequence>
<feature type="binding site" evidence="19">
    <location>
        <position position="176"/>
    </location>
    <ligand>
        <name>ATP</name>
        <dbReference type="ChEBI" id="CHEBI:30616"/>
        <label>1</label>
    </ligand>
</feature>
<dbReference type="GO" id="GO:0044205">
    <property type="term" value="P:'de novo' UMP biosynthetic process"/>
    <property type="evidence" value="ECO:0007669"/>
    <property type="project" value="UniProtKB-UniRule"/>
</dbReference>
<evidence type="ECO:0000256" key="8">
    <source>
        <dbReference type="ARBA" id="ARBA00022723"/>
    </source>
</evidence>
<comment type="function">
    <text evidence="17 19">Large subunit of the glutamine-dependent carbamoyl phosphate synthetase (CPSase). CPSase catalyzes the formation of carbamoyl phosphate from the ammonia moiety of glutamine, carbonate, and phosphate donated by ATP, constituting the first step of 2 biosynthetic pathways, one leading to arginine and/or urea and the other to pyrimidine nucleotides. The large subunit (synthetase) binds the substrates ammonia (free or transferred from glutamine from the small subunit), hydrogencarbonate and ATP and carries out an ATP-coupled ligase reaction, activating hydrogencarbonate by forming carboxy phosphate which reacts with ammonia to form carbamoyl phosphate.</text>
</comment>
<evidence type="ECO:0000256" key="14">
    <source>
        <dbReference type="ARBA" id="ARBA00023211"/>
    </source>
</evidence>
<dbReference type="Gene3D" id="3.30.470.20">
    <property type="entry name" value="ATP-grasp fold, B domain"/>
    <property type="match status" value="2"/>
</dbReference>
<comment type="caution">
    <text evidence="22">The sequence shown here is derived from an EMBL/GenBank/DDBJ whole genome shotgun (WGS) entry which is preliminary data.</text>
</comment>
<feature type="binding site" evidence="19">
    <location>
        <position position="800"/>
    </location>
    <ligand>
        <name>ATP</name>
        <dbReference type="ChEBI" id="CHEBI:30616"/>
        <label>2</label>
    </ligand>
</feature>
<keyword evidence="13 19" id="KW-0665">Pyrimidine biosynthesis</keyword>
<dbReference type="FunFam" id="3.30.470.20:FF:000007">
    <property type="entry name" value="Carbamoyl-phosphate synthase large chain"/>
    <property type="match status" value="1"/>
</dbReference>
<dbReference type="InterPro" id="IPR011761">
    <property type="entry name" value="ATP-grasp"/>
</dbReference>
<dbReference type="InterPro" id="IPR005483">
    <property type="entry name" value="CPSase_dom"/>
</dbReference>
<feature type="binding site" evidence="19">
    <location>
        <position position="244"/>
    </location>
    <ligand>
        <name>ATP</name>
        <dbReference type="ChEBI" id="CHEBI:30616"/>
        <label>1</label>
    </ligand>
</feature>
<evidence type="ECO:0000256" key="6">
    <source>
        <dbReference type="ARBA" id="ARBA00022598"/>
    </source>
</evidence>
<dbReference type="SMART" id="SM01096">
    <property type="entry name" value="CPSase_L_D3"/>
    <property type="match status" value="1"/>
</dbReference>
<dbReference type="InterPro" id="IPR036897">
    <property type="entry name" value="CarbamoylP_synth_lsu_oligo_sf"/>
</dbReference>
<feature type="domain" description="ATP-grasp" evidence="20">
    <location>
        <begin position="682"/>
        <end position="883"/>
    </location>
</feature>
<evidence type="ECO:0000256" key="7">
    <source>
        <dbReference type="ARBA" id="ARBA00022605"/>
    </source>
</evidence>
<dbReference type="SUPFAM" id="SSF52440">
    <property type="entry name" value="PreATP-grasp domain"/>
    <property type="match status" value="2"/>
</dbReference>
<dbReference type="PROSITE" id="PS50975">
    <property type="entry name" value="ATP_GRASP"/>
    <property type="match status" value="2"/>
</dbReference>
<dbReference type="InterPro" id="IPR006275">
    <property type="entry name" value="CPSase_lsu"/>
</dbReference>
<comment type="pathway">
    <text evidence="2 19">Pyrimidine metabolism; UMP biosynthesis via de novo pathway; (S)-dihydroorotate from bicarbonate: step 1/3.</text>
</comment>
<dbReference type="InterPro" id="IPR013815">
    <property type="entry name" value="ATP_grasp_subdomain_1"/>
</dbReference>
<dbReference type="GO" id="GO:0006541">
    <property type="term" value="P:glutamine metabolic process"/>
    <property type="evidence" value="ECO:0007669"/>
    <property type="project" value="TreeGrafter"/>
</dbReference>
<dbReference type="PRINTS" id="PR00098">
    <property type="entry name" value="CPSASE"/>
</dbReference>
<evidence type="ECO:0000256" key="10">
    <source>
        <dbReference type="ARBA" id="ARBA00022741"/>
    </source>
</evidence>
<dbReference type="EC" id="6.3.5.5" evidence="19"/>
<dbReference type="InterPro" id="IPR033937">
    <property type="entry name" value="MGS_CPS_CarB"/>
</dbReference>
<comment type="similarity">
    <text evidence="4 19">Belongs to the CarB family.</text>
</comment>
<comment type="pathway">
    <text evidence="3 19">Amino-acid biosynthesis; L-arginine biosynthesis; carbamoyl phosphate from bicarbonate: step 1/1.</text>
</comment>
<evidence type="ECO:0000259" key="20">
    <source>
        <dbReference type="PROSITE" id="PS50975"/>
    </source>
</evidence>
<feature type="binding site" evidence="19">
    <location>
        <position position="300"/>
    </location>
    <ligand>
        <name>Mg(2+)</name>
        <dbReference type="ChEBI" id="CHEBI:18420"/>
        <label>2</label>
    </ligand>
</feature>